<feature type="signal peptide" evidence="5">
    <location>
        <begin position="1"/>
        <end position="32"/>
    </location>
</feature>
<feature type="binding site" evidence="3">
    <location>
        <position position="335"/>
    </location>
    <ligand>
        <name>Mg(2+)</name>
        <dbReference type="ChEBI" id="CHEBI:18420"/>
    </ligand>
</feature>
<feature type="binding site" evidence="3">
    <location>
        <position position="55"/>
    </location>
    <ligand>
        <name>Mg(2+)</name>
        <dbReference type="ChEBI" id="CHEBI:18420"/>
    </ligand>
</feature>
<feature type="chain" id="PRO_5008921827" evidence="5">
    <location>
        <begin position="33"/>
        <end position="465"/>
    </location>
</feature>
<evidence type="ECO:0000313" key="7">
    <source>
        <dbReference type="Proteomes" id="UP000199315"/>
    </source>
</evidence>
<evidence type="ECO:0000256" key="2">
    <source>
        <dbReference type="PIRSR" id="PIRSR601952-1"/>
    </source>
</evidence>
<dbReference type="SMART" id="SM00098">
    <property type="entry name" value="alkPPc"/>
    <property type="match status" value="1"/>
</dbReference>
<dbReference type="GO" id="GO:0046872">
    <property type="term" value="F:metal ion binding"/>
    <property type="evidence" value="ECO:0007669"/>
    <property type="project" value="UniProtKB-KW"/>
</dbReference>
<evidence type="ECO:0000256" key="4">
    <source>
        <dbReference type="RuleBase" id="RU003946"/>
    </source>
</evidence>
<comment type="cofactor">
    <cofactor evidence="3">
        <name>Zn(2+)</name>
        <dbReference type="ChEBI" id="CHEBI:29105"/>
    </cofactor>
    <text evidence="3">Binds 2 Zn(2+) ions.</text>
</comment>
<sequence>MQLKKIGKMMTSVMLCAAVVLTSGIPGVPAVAAKDADSLTGNGKTAKNVIVMISDGMGYNQVAAADYYTYGRSGSQIYEKFPTILGMSTYSLENQGTAADDGAYDPLKAWSDFYYPMQKSTDSAAAGTAMSTGTKTYDAAIGVDDEELDLSHMTEEFEAQGKSTGVISSVEFSHATPASFVAHNASRNNYSDIANEMIRDSATDVIMGAGNPLFDDNGNVKTTGSYKYVGGADTWNQLVNGTLEAADADGDGESDPWTLIQTKAEFEALQTGETPDRLIGVPQVYTTLQQARGGDQKADAYEVAFNDNVPSLDIMAKGALNVLDHNEEGFFLMIEGGAVDWASHANQSGRLIEEQADFNQAVEAVCDWVEENSSWSETLLIVTGDHETGYLTGTAGVNDSVVNLGTGTMPQMAWNSGDHTNALIPFYAKGKGAELFKKLADEVDPVRGAYLDNTELSAAIRQLTD</sequence>
<dbReference type="InterPro" id="IPR001952">
    <property type="entry name" value="Alkaline_phosphatase"/>
</dbReference>
<feature type="binding site" evidence="3">
    <location>
        <position position="385"/>
    </location>
    <ligand>
        <name>Zn(2+)</name>
        <dbReference type="ChEBI" id="CHEBI:29105"/>
        <label>2</label>
    </ligand>
</feature>
<dbReference type="PANTHER" id="PTHR11596:SF5">
    <property type="entry name" value="ALKALINE PHOSPHATASE"/>
    <property type="match status" value="1"/>
</dbReference>
<keyword evidence="5" id="KW-0732">Signal</keyword>
<name>A0A1D3TUB5_9FIRM</name>
<feature type="binding site" evidence="3">
    <location>
        <position position="340"/>
    </location>
    <ligand>
        <name>Zn(2+)</name>
        <dbReference type="ChEBI" id="CHEBI:29105"/>
        <label>2</label>
    </ligand>
</feature>
<gene>
    <name evidence="6" type="ORF">SAMN05421730_101270</name>
</gene>
<dbReference type="PANTHER" id="PTHR11596">
    <property type="entry name" value="ALKALINE PHOSPHATASE"/>
    <property type="match status" value="1"/>
</dbReference>
<feature type="binding site" evidence="3">
    <location>
        <position position="344"/>
    </location>
    <ligand>
        <name>Mg(2+)</name>
        <dbReference type="ChEBI" id="CHEBI:18420"/>
    </ligand>
</feature>
<comment type="cofactor">
    <cofactor evidence="3">
        <name>Mg(2+)</name>
        <dbReference type="ChEBI" id="CHEBI:18420"/>
    </cofactor>
    <text evidence="3">Binds 1 Mg(2+) ion.</text>
</comment>
<dbReference type="RefSeq" id="WP_091233985.1">
    <property type="nucleotide sequence ID" value="NZ_FMKA01000012.1"/>
</dbReference>
<feature type="binding site" evidence="3">
    <location>
        <position position="55"/>
    </location>
    <ligand>
        <name>Zn(2+)</name>
        <dbReference type="ChEBI" id="CHEBI:29105"/>
        <label>2</label>
    </ligand>
</feature>
<feature type="binding site" evidence="3">
    <location>
        <position position="176"/>
    </location>
    <ligand>
        <name>Mg(2+)</name>
        <dbReference type="ChEBI" id="CHEBI:18420"/>
    </ligand>
</feature>
<feature type="binding site" evidence="3">
    <location>
        <position position="174"/>
    </location>
    <ligand>
        <name>Mg(2+)</name>
        <dbReference type="ChEBI" id="CHEBI:18420"/>
    </ligand>
</feature>
<evidence type="ECO:0000313" key="6">
    <source>
        <dbReference type="EMBL" id="SCP97652.1"/>
    </source>
</evidence>
<evidence type="ECO:0000256" key="3">
    <source>
        <dbReference type="PIRSR" id="PIRSR601952-2"/>
    </source>
</evidence>
<keyword evidence="1" id="KW-0597">Phosphoprotein</keyword>
<dbReference type="SUPFAM" id="SSF53649">
    <property type="entry name" value="Alkaline phosphatase-like"/>
    <property type="match status" value="1"/>
</dbReference>
<dbReference type="PRINTS" id="PR00113">
    <property type="entry name" value="ALKPHPHTASE"/>
</dbReference>
<accession>A0A1D3TUB5</accession>
<dbReference type="Pfam" id="PF00245">
    <property type="entry name" value="Alk_phosphatase"/>
    <property type="match status" value="1"/>
</dbReference>
<dbReference type="Gene3D" id="3.40.720.10">
    <property type="entry name" value="Alkaline Phosphatase, subunit A"/>
    <property type="match status" value="1"/>
</dbReference>
<evidence type="ECO:0000256" key="1">
    <source>
        <dbReference type="ARBA" id="ARBA00022553"/>
    </source>
</evidence>
<keyword evidence="7" id="KW-1185">Reference proteome</keyword>
<protein>
    <submittedName>
        <fullName evidence="6">Alkaline phosphatase</fullName>
    </submittedName>
</protein>
<evidence type="ECO:0000256" key="5">
    <source>
        <dbReference type="SAM" id="SignalP"/>
    </source>
</evidence>
<keyword evidence="3" id="KW-0460">Magnesium</keyword>
<proteinExistence type="inferred from homology"/>
<feature type="active site" description="Phosphoserine intermediate" evidence="2">
    <location>
        <position position="123"/>
    </location>
</feature>
<dbReference type="EMBL" id="FMKA01000012">
    <property type="protein sequence ID" value="SCP97652.1"/>
    <property type="molecule type" value="Genomic_DNA"/>
</dbReference>
<dbReference type="CDD" id="cd16012">
    <property type="entry name" value="ALP"/>
    <property type="match status" value="1"/>
</dbReference>
<feature type="binding site" evidence="3">
    <location>
        <position position="386"/>
    </location>
    <ligand>
        <name>Zn(2+)</name>
        <dbReference type="ChEBI" id="CHEBI:29105"/>
        <label>2</label>
    </ligand>
</feature>
<dbReference type="OrthoDB" id="9794455at2"/>
<dbReference type="GO" id="GO:0004035">
    <property type="term" value="F:alkaline phosphatase activity"/>
    <property type="evidence" value="ECO:0007669"/>
    <property type="project" value="TreeGrafter"/>
</dbReference>
<reference evidence="6 7" key="1">
    <citation type="submission" date="2016-09" db="EMBL/GenBank/DDBJ databases">
        <authorList>
            <person name="Capua I."/>
            <person name="De Benedictis P."/>
            <person name="Joannis T."/>
            <person name="Lombin L.H."/>
            <person name="Cattoli G."/>
        </authorList>
    </citation>
    <scope>NUCLEOTIDE SEQUENCE [LARGE SCALE GENOMIC DNA]</scope>
    <source>
        <strain evidence="6 7">GluBS11</strain>
    </source>
</reference>
<dbReference type="AlphaFoldDB" id="A0A1D3TUB5"/>
<organism evidence="6 7">
    <name type="scientific">Anaerobium acetethylicum</name>
    <dbReference type="NCBI Taxonomy" id="1619234"/>
    <lineage>
        <taxon>Bacteria</taxon>
        <taxon>Bacillati</taxon>
        <taxon>Bacillota</taxon>
        <taxon>Clostridia</taxon>
        <taxon>Lachnospirales</taxon>
        <taxon>Lachnospiraceae</taxon>
        <taxon>Anaerobium</taxon>
    </lineage>
</organism>
<dbReference type="InterPro" id="IPR017850">
    <property type="entry name" value="Alkaline_phosphatase_core_sf"/>
</dbReference>
<dbReference type="STRING" id="1619234.SAMN05421730_101270"/>
<comment type="similarity">
    <text evidence="4">Belongs to the alkaline phosphatase family.</text>
</comment>
<dbReference type="Proteomes" id="UP000199315">
    <property type="component" value="Unassembled WGS sequence"/>
</dbReference>
<keyword evidence="3" id="KW-0862">Zinc</keyword>
<keyword evidence="3" id="KW-0479">Metal-binding</keyword>